<comment type="similarity">
    <text evidence="1">Belongs to the FHY3/FAR1 family.</text>
</comment>
<dbReference type="PANTHER" id="PTHR31669">
    <property type="entry name" value="PROTEIN FAR1-RELATED SEQUENCE 10-RELATED"/>
    <property type="match status" value="1"/>
</dbReference>
<evidence type="ECO:0000256" key="1">
    <source>
        <dbReference type="RuleBase" id="RU367018"/>
    </source>
</evidence>
<dbReference type="PANTHER" id="PTHR31669:SF282">
    <property type="entry name" value="PROTEIN FAR1-RELATED SEQUENCE"/>
    <property type="match status" value="1"/>
</dbReference>
<evidence type="ECO:0000259" key="3">
    <source>
        <dbReference type="Pfam" id="PF03101"/>
    </source>
</evidence>
<comment type="subcellular location">
    <subcellularLocation>
        <location evidence="1">Nucleus</location>
    </subcellularLocation>
</comment>
<dbReference type="AlphaFoldDB" id="A0ABC8STD6"/>
<name>A0ABC8STD6_9AQUA</name>
<gene>
    <name evidence="4" type="ORF">ILEXP_LOCUS28880</name>
</gene>
<evidence type="ECO:0000313" key="4">
    <source>
        <dbReference type="EMBL" id="CAK9160148.1"/>
    </source>
</evidence>
<keyword evidence="1" id="KW-0862">Zinc</keyword>
<dbReference type="InterPro" id="IPR031052">
    <property type="entry name" value="FHY3/FAR1"/>
</dbReference>
<reference evidence="4 5" key="1">
    <citation type="submission" date="2024-02" db="EMBL/GenBank/DDBJ databases">
        <authorList>
            <person name="Vignale AGUSTIN F."/>
            <person name="Sosa J E."/>
            <person name="Modenutti C."/>
        </authorList>
    </citation>
    <scope>NUCLEOTIDE SEQUENCE [LARGE SCALE GENOMIC DNA]</scope>
</reference>
<dbReference type="Pfam" id="PF03101">
    <property type="entry name" value="FAR1"/>
    <property type="match status" value="1"/>
</dbReference>
<dbReference type="Proteomes" id="UP001642360">
    <property type="component" value="Unassembled WGS sequence"/>
</dbReference>
<evidence type="ECO:0000313" key="5">
    <source>
        <dbReference type="Proteomes" id="UP001642360"/>
    </source>
</evidence>
<keyword evidence="1" id="KW-0479">Metal-binding</keyword>
<keyword evidence="1" id="KW-0863">Zinc-finger</keyword>
<evidence type="ECO:0000256" key="2">
    <source>
        <dbReference type="SAM" id="MobiDB-lite"/>
    </source>
</evidence>
<dbReference type="EMBL" id="CAUOFW020003475">
    <property type="protein sequence ID" value="CAK9160148.1"/>
    <property type="molecule type" value="Genomic_DNA"/>
</dbReference>
<dbReference type="GO" id="GO:0005634">
    <property type="term" value="C:nucleus"/>
    <property type="evidence" value="ECO:0007669"/>
    <property type="project" value="UniProtKB-SubCell"/>
</dbReference>
<organism evidence="4 5">
    <name type="scientific">Ilex paraguariensis</name>
    <name type="common">yerba mate</name>
    <dbReference type="NCBI Taxonomy" id="185542"/>
    <lineage>
        <taxon>Eukaryota</taxon>
        <taxon>Viridiplantae</taxon>
        <taxon>Streptophyta</taxon>
        <taxon>Embryophyta</taxon>
        <taxon>Tracheophyta</taxon>
        <taxon>Spermatophyta</taxon>
        <taxon>Magnoliopsida</taxon>
        <taxon>eudicotyledons</taxon>
        <taxon>Gunneridae</taxon>
        <taxon>Pentapetalae</taxon>
        <taxon>asterids</taxon>
        <taxon>campanulids</taxon>
        <taxon>Aquifoliales</taxon>
        <taxon>Aquifoliaceae</taxon>
        <taxon>Ilex</taxon>
    </lineage>
</organism>
<sequence>MTARKGKEIVQLDQSDDDNNVEENYGYGNIDVPNGVLSSQSNEFELKVGVVAYSEEEAFNMYNKYAYNKGFSIRRDQKSFKRNTGELIRRSFVCSKEGFREFTYPTQVKKAEREIFSYLLYECESESEFEEKWAEMIDKWGCLNESWRRKLYDLHRKWTPVFSRDTFSCNIRASQRSKSTNNVFQHMTCKTMSHTEFVHHYEQNAEKMREAEVNNDHNCAHGKPRIISCSSGLLRHACKNVPLLDTTGNSAKTVRLNKLMFKVFSLMNLSANSDAITEIADHDMDNIFEKVIKFNAISNDNDTFEDDRNISLSRNETPILDPPRLRKKGHTYGRMKGFLEKKKNKSKKADVSISQIPQPTNAMAGMQSSMLGASSLHSFGMQMSENYQNQFVRMFGMTTPNVHTSMQVTNSMQMFQYSNMPFTSLLQTNFPMPHLSQGTSNNVIESSNSLNLSDMNQEFDHNK</sequence>
<protein>
    <recommendedName>
        <fullName evidence="1">Protein FAR1-RELATED SEQUENCE</fullName>
    </recommendedName>
</protein>
<feature type="domain" description="FAR1" evidence="3">
    <location>
        <begin position="61"/>
        <end position="113"/>
    </location>
</feature>
<proteinExistence type="inferred from homology"/>
<dbReference type="InterPro" id="IPR004330">
    <property type="entry name" value="FAR1_DNA_bnd_dom"/>
</dbReference>
<feature type="region of interest" description="Disordered" evidence="2">
    <location>
        <begin position="437"/>
        <end position="463"/>
    </location>
</feature>
<keyword evidence="5" id="KW-1185">Reference proteome</keyword>
<comment type="function">
    <text evidence="1">Putative transcription activator involved in regulating light control of development.</text>
</comment>
<comment type="caution">
    <text evidence="4">The sequence shown here is derived from an EMBL/GenBank/DDBJ whole genome shotgun (WGS) entry which is preliminary data.</text>
</comment>
<accession>A0ABC8STD6</accession>
<feature type="compositionally biased region" description="Polar residues" evidence="2">
    <location>
        <begin position="437"/>
        <end position="456"/>
    </location>
</feature>
<keyword evidence="1" id="KW-0539">Nucleus</keyword>
<dbReference type="GO" id="GO:0006355">
    <property type="term" value="P:regulation of DNA-templated transcription"/>
    <property type="evidence" value="ECO:0007669"/>
    <property type="project" value="UniProtKB-UniRule"/>
</dbReference>
<dbReference type="GO" id="GO:0008270">
    <property type="term" value="F:zinc ion binding"/>
    <property type="evidence" value="ECO:0007669"/>
    <property type="project" value="UniProtKB-UniRule"/>
</dbReference>